<dbReference type="Pfam" id="PF14195">
    <property type="entry name" value="DUF4316"/>
    <property type="match status" value="1"/>
</dbReference>
<feature type="domain" description="DUF4316" evidence="3">
    <location>
        <begin position="215"/>
        <end position="255"/>
    </location>
</feature>
<evidence type="ECO:0000313" key="6">
    <source>
        <dbReference type="Proteomes" id="UP000813420"/>
    </source>
</evidence>
<dbReference type="EMBL" id="DYXE01000090">
    <property type="protein sequence ID" value="HJH50871.1"/>
    <property type="molecule type" value="Genomic_DNA"/>
</dbReference>
<dbReference type="InterPro" id="IPR025923">
    <property type="entry name" value="YodL-like_dom"/>
</dbReference>
<name>A0A9D2W0D1_9FIRM</name>
<evidence type="ECO:0000259" key="2">
    <source>
        <dbReference type="Pfam" id="PF14191"/>
    </source>
</evidence>
<feature type="domain" description="Large polyvalent protein-associated" evidence="4">
    <location>
        <begin position="112"/>
        <end position="193"/>
    </location>
</feature>
<accession>A0A9D2W0D1</accession>
<evidence type="ECO:0000256" key="1">
    <source>
        <dbReference type="SAM" id="MobiDB-lite"/>
    </source>
</evidence>
<feature type="domain" description="YodL-like" evidence="2">
    <location>
        <begin position="6"/>
        <end position="101"/>
    </location>
</feature>
<sequence>MEVNQFAWYQLKTTPENRLIRFRCYKELQEKKIPVRHENYGQVYLGRMKNGDTPASIRKRLEEHPPRSIACHSLSVSDVLVLNSNGETTAYYVDKEGFIVIAGFLRLGSSCALISYDTTDFHIEGKEGSWLAYDSIIIDGREFFLMEHTAYGAQAANVVLDGDGNLVVDNVFHGFDEAVKQQIREYLHPEKEELSEVKQEKPALENWQKAYENGEYLRSAEITEEQNYNMIDGRMNNLPLKPRKIGERISVLDRLHLKQAEIARKGGKPVPQMTAEEEMERRRK</sequence>
<dbReference type="AlphaFoldDB" id="A0A9D2W0D1"/>
<dbReference type="InterPro" id="IPR041258">
    <property type="entry name" value="LPD18"/>
</dbReference>
<organism evidence="5 6">
    <name type="scientific">Merdimonas faecis</name>
    <dbReference type="NCBI Taxonomy" id="1653435"/>
    <lineage>
        <taxon>Bacteria</taxon>
        <taxon>Bacillati</taxon>
        <taxon>Bacillota</taxon>
        <taxon>Clostridia</taxon>
        <taxon>Lachnospirales</taxon>
        <taxon>Lachnospiraceae</taxon>
        <taxon>Merdimonas</taxon>
    </lineage>
</organism>
<reference evidence="5" key="2">
    <citation type="submission" date="2021-09" db="EMBL/GenBank/DDBJ databases">
        <authorList>
            <person name="Gilroy R."/>
        </authorList>
    </citation>
    <scope>NUCLEOTIDE SEQUENCE</scope>
    <source>
        <strain evidence="5">USAMLcec4-12693</strain>
    </source>
</reference>
<dbReference type="RefSeq" id="WP_277272528.1">
    <property type="nucleotide sequence ID" value="NZ_DYXE01000090.1"/>
</dbReference>
<protein>
    <submittedName>
        <fullName evidence="5">YodL domain-containing protein</fullName>
    </submittedName>
</protein>
<dbReference type="Pfam" id="PF18832">
    <property type="entry name" value="LPD18"/>
    <property type="match status" value="1"/>
</dbReference>
<evidence type="ECO:0000259" key="4">
    <source>
        <dbReference type="Pfam" id="PF18832"/>
    </source>
</evidence>
<dbReference type="Proteomes" id="UP000813420">
    <property type="component" value="Unassembled WGS sequence"/>
</dbReference>
<comment type="caution">
    <text evidence="5">The sequence shown here is derived from an EMBL/GenBank/DDBJ whole genome shotgun (WGS) entry which is preliminary data.</text>
</comment>
<feature type="region of interest" description="Disordered" evidence="1">
    <location>
        <begin position="263"/>
        <end position="284"/>
    </location>
</feature>
<proteinExistence type="predicted"/>
<gene>
    <name evidence="5" type="ORF">K8V39_11510</name>
</gene>
<dbReference type="Pfam" id="PF14191">
    <property type="entry name" value="YodL"/>
    <property type="match status" value="1"/>
</dbReference>
<evidence type="ECO:0000259" key="3">
    <source>
        <dbReference type="Pfam" id="PF14195"/>
    </source>
</evidence>
<reference evidence="5" key="1">
    <citation type="journal article" date="2021" name="PeerJ">
        <title>Extensive microbial diversity within the chicken gut microbiome revealed by metagenomics and culture.</title>
        <authorList>
            <person name="Gilroy R."/>
            <person name="Ravi A."/>
            <person name="Getino M."/>
            <person name="Pursley I."/>
            <person name="Horton D.L."/>
            <person name="Alikhan N.F."/>
            <person name="Baker D."/>
            <person name="Gharbi K."/>
            <person name="Hall N."/>
            <person name="Watson M."/>
            <person name="Adriaenssens E.M."/>
            <person name="Foster-Nyarko E."/>
            <person name="Jarju S."/>
            <person name="Secka A."/>
            <person name="Antonio M."/>
            <person name="Oren A."/>
            <person name="Chaudhuri R.R."/>
            <person name="La Ragione R."/>
            <person name="Hildebrand F."/>
            <person name="Pallen M.J."/>
        </authorList>
    </citation>
    <scope>NUCLEOTIDE SEQUENCE</scope>
    <source>
        <strain evidence="5">USAMLcec4-12693</strain>
    </source>
</reference>
<evidence type="ECO:0000313" key="5">
    <source>
        <dbReference type="EMBL" id="HJH50871.1"/>
    </source>
</evidence>
<dbReference type="InterPro" id="IPR025465">
    <property type="entry name" value="DUF4316"/>
</dbReference>